<organism evidence="2 3">
    <name type="scientific">Knipowitschia caucasica</name>
    <name type="common">Caucasian dwarf goby</name>
    <name type="synonym">Pomatoschistus caucasicus</name>
    <dbReference type="NCBI Taxonomy" id="637954"/>
    <lineage>
        <taxon>Eukaryota</taxon>
        <taxon>Metazoa</taxon>
        <taxon>Chordata</taxon>
        <taxon>Craniata</taxon>
        <taxon>Vertebrata</taxon>
        <taxon>Euteleostomi</taxon>
        <taxon>Actinopterygii</taxon>
        <taxon>Neopterygii</taxon>
        <taxon>Teleostei</taxon>
        <taxon>Neoteleostei</taxon>
        <taxon>Acanthomorphata</taxon>
        <taxon>Gobiaria</taxon>
        <taxon>Gobiiformes</taxon>
        <taxon>Gobioidei</taxon>
        <taxon>Gobiidae</taxon>
        <taxon>Gobiinae</taxon>
        <taxon>Knipowitschia</taxon>
    </lineage>
</organism>
<dbReference type="EMBL" id="OZ035836">
    <property type="protein sequence ID" value="CAL1581069.1"/>
    <property type="molecule type" value="Genomic_DNA"/>
</dbReference>
<gene>
    <name evidence="2" type="ORF">KC01_LOCUS11843</name>
</gene>
<keyword evidence="3" id="KW-1185">Reference proteome</keyword>
<evidence type="ECO:0000313" key="3">
    <source>
        <dbReference type="Proteomes" id="UP001497482"/>
    </source>
</evidence>
<reference evidence="2 3" key="1">
    <citation type="submission" date="2024-04" db="EMBL/GenBank/DDBJ databases">
        <authorList>
            <person name="Waldvogel A.-M."/>
            <person name="Schoenle A."/>
        </authorList>
    </citation>
    <scope>NUCLEOTIDE SEQUENCE [LARGE SCALE GENOMIC DNA]</scope>
</reference>
<proteinExistence type="predicted"/>
<keyword evidence="1" id="KW-0472">Membrane</keyword>
<evidence type="ECO:0000313" key="2">
    <source>
        <dbReference type="EMBL" id="CAL1581069.1"/>
    </source>
</evidence>
<name>A0AAV2JU31_KNICA</name>
<protein>
    <submittedName>
        <fullName evidence="2">Uncharacterized protein</fullName>
    </submittedName>
</protein>
<sequence length="68" mass="7453">MNTNDAKEYLARREIPQLFEGVHADACSAYNECPGPITALELWSGAFIAIVYFCVCACSSSMDQLEST</sequence>
<keyword evidence="1" id="KW-0812">Transmembrane</keyword>
<feature type="transmembrane region" description="Helical" evidence="1">
    <location>
        <begin position="42"/>
        <end position="62"/>
    </location>
</feature>
<evidence type="ECO:0000256" key="1">
    <source>
        <dbReference type="SAM" id="Phobius"/>
    </source>
</evidence>
<keyword evidence="1" id="KW-1133">Transmembrane helix</keyword>
<accession>A0AAV2JU31</accession>
<dbReference type="AlphaFoldDB" id="A0AAV2JU31"/>
<dbReference type="Proteomes" id="UP001497482">
    <property type="component" value="Chromosome 14"/>
</dbReference>